<evidence type="ECO:0000313" key="4">
    <source>
        <dbReference type="Proteomes" id="UP000288805"/>
    </source>
</evidence>
<keyword evidence="2" id="KW-0812">Transmembrane</keyword>
<gene>
    <name evidence="3" type="ORF">CK203_041317</name>
</gene>
<dbReference type="PANTHER" id="PTHR33130:SF91">
    <property type="match status" value="1"/>
</dbReference>
<proteinExistence type="predicted"/>
<feature type="compositionally biased region" description="Polar residues" evidence="1">
    <location>
        <begin position="261"/>
        <end position="270"/>
    </location>
</feature>
<feature type="compositionally biased region" description="Low complexity" evidence="1">
    <location>
        <begin position="51"/>
        <end position="82"/>
    </location>
</feature>
<dbReference type="Proteomes" id="UP000288805">
    <property type="component" value="Unassembled WGS sequence"/>
</dbReference>
<dbReference type="PANTHER" id="PTHR33130">
    <property type="entry name" value="PUTATIVE (DUF1639)-RELATED"/>
    <property type="match status" value="1"/>
</dbReference>
<evidence type="ECO:0000256" key="1">
    <source>
        <dbReference type="SAM" id="MobiDB-lite"/>
    </source>
</evidence>
<feature type="compositionally biased region" description="Polar residues" evidence="1">
    <location>
        <begin position="128"/>
        <end position="141"/>
    </location>
</feature>
<feature type="compositionally biased region" description="Basic and acidic residues" evidence="1">
    <location>
        <begin position="161"/>
        <end position="176"/>
    </location>
</feature>
<accession>A0A438HJB0</accession>
<protein>
    <submittedName>
        <fullName evidence="3">Uncharacterized protein</fullName>
    </submittedName>
</protein>
<reference evidence="3 4" key="1">
    <citation type="journal article" date="2018" name="PLoS Genet.">
        <title>Population sequencing reveals clonal diversity and ancestral inbreeding in the grapevine cultivar Chardonnay.</title>
        <authorList>
            <person name="Roach M.J."/>
            <person name="Johnson D.L."/>
            <person name="Bohlmann J."/>
            <person name="van Vuuren H.J."/>
            <person name="Jones S.J."/>
            <person name="Pretorius I.S."/>
            <person name="Schmidt S.A."/>
            <person name="Borneman A.R."/>
        </authorList>
    </citation>
    <scope>NUCLEOTIDE SEQUENCE [LARGE SCALE GENOMIC DNA]</scope>
    <source>
        <strain evidence="4">cv. Chardonnay</strain>
        <tissue evidence="3">Leaf</tissue>
    </source>
</reference>
<dbReference type="Pfam" id="PF07797">
    <property type="entry name" value="DUF1639"/>
    <property type="match status" value="1"/>
</dbReference>
<dbReference type="InterPro" id="IPR012438">
    <property type="entry name" value="DUF1639"/>
</dbReference>
<feature type="transmembrane region" description="Helical" evidence="2">
    <location>
        <begin position="365"/>
        <end position="387"/>
    </location>
</feature>
<feature type="compositionally biased region" description="Basic residues" evidence="1">
    <location>
        <begin position="272"/>
        <end position="285"/>
    </location>
</feature>
<feature type="compositionally biased region" description="Low complexity" evidence="1">
    <location>
        <begin position="151"/>
        <end position="160"/>
    </location>
</feature>
<evidence type="ECO:0000313" key="3">
    <source>
        <dbReference type="EMBL" id="RVW84534.1"/>
    </source>
</evidence>
<keyword evidence="2" id="KW-1133">Transmembrane helix</keyword>
<feature type="transmembrane region" description="Helical" evidence="2">
    <location>
        <begin position="326"/>
        <end position="344"/>
    </location>
</feature>
<dbReference type="EMBL" id="QGNW01000215">
    <property type="protein sequence ID" value="RVW84534.1"/>
    <property type="molecule type" value="Genomic_DNA"/>
</dbReference>
<sequence>MSVSHISSSSPHSHFNFHFHSVFLCSLFLQISAIPRVLAFVSASMGRFPTSESSSGSPSMGGFPPSEASSGSPSLGSFPPSEASSGSPSMGRSPHFEAGSSRHQSPASRTQHCSAARPFPCTPAGPSQHCSPDVSSQNRSLTMLPPKPPRSMRSPRPFTSRMERDCSTDIHQDRKMGCSSTEESLPAEKQPNSSLKIIIRWSGKQPAASDNAAEEKAGGEEPKPEEGKVKEEKVEDQAEKKWNLRPRKPIGKGGAGAVQEPQLQEGSSSQKAPKKKPAEKKKKPMKLSIALSRREIEEDLFAMTGSRPSRKPKRRPKQVQNIVNGLELWLMPSILILCRIFLLRTDWSYLLQLRTSSEKIQERKFDIVAAIIVLHVSPASLMASSILSKLH</sequence>
<comment type="caution">
    <text evidence="3">The sequence shown here is derived from an EMBL/GenBank/DDBJ whole genome shotgun (WGS) entry which is preliminary data.</text>
</comment>
<name>A0A438HJB0_VITVI</name>
<feature type="region of interest" description="Disordered" evidence="1">
    <location>
        <begin position="49"/>
        <end position="286"/>
    </location>
</feature>
<keyword evidence="2" id="KW-0472">Membrane</keyword>
<organism evidence="3 4">
    <name type="scientific">Vitis vinifera</name>
    <name type="common">Grape</name>
    <dbReference type="NCBI Taxonomy" id="29760"/>
    <lineage>
        <taxon>Eukaryota</taxon>
        <taxon>Viridiplantae</taxon>
        <taxon>Streptophyta</taxon>
        <taxon>Embryophyta</taxon>
        <taxon>Tracheophyta</taxon>
        <taxon>Spermatophyta</taxon>
        <taxon>Magnoliopsida</taxon>
        <taxon>eudicotyledons</taxon>
        <taxon>Gunneridae</taxon>
        <taxon>Pentapetalae</taxon>
        <taxon>rosids</taxon>
        <taxon>Vitales</taxon>
        <taxon>Vitaceae</taxon>
        <taxon>Viteae</taxon>
        <taxon>Vitis</taxon>
    </lineage>
</organism>
<dbReference type="AlphaFoldDB" id="A0A438HJB0"/>
<evidence type="ECO:0000256" key="2">
    <source>
        <dbReference type="SAM" id="Phobius"/>
    </source>
</evidence>
<feature type="compositionally biased region" description="Basic and acidic residues" evidence="1">
    <location>
        <begin position="213"/>
        <end position="242"/>
    </location>
</feature>
<feature type="compositionally biased region" description="Polar residues" evidence="1">
    <location>
        <begin position="101"/>
        <end position="113"/>
    </location>
</feature>